<dbReference type="GO" id="GO:0004311">
    <property type="term" value="F:geranylgeranyl diphosphate synthase activity"/>
    <property type="evidence" value="ECO:0007669"/>
    <property type="project" value="InterPro"/>
</dbReference>
<dbReference type="PROSITE" id="PS01044">
    <property type="entry name" value="SQUALEN_PHYTOEN_SYN_1"/>
    <property type="match status" value="1"/>
</dbReference>
<gene>
    <name evidence="2" type="ORF">JCM17846_32090</name>
</gene>
<keyword evidence="1" id="KW-0808">Transferase</keyword>
<dbReference type="CDD" id="cd00683">
    <property type="entry name" value="Trans_IPPS_HH"/>
    <property type="match status" value="1"/>
</dbReference>
<dbReference type="InterPro" id="IPR019845">
    <property type="entry name" value="Squalene/phytoene_synthase_CS"/>
</dbReference>
<dbReference type="GO" id="GO:0051996">
    <property type="term" value="F:squalene synthase [NAD(P)H] activity"/>
    <property type="evidence" value="ECO:0007669"/>
    <property type="project" value="InterPro"/>
</dbReference>
<dbReference type="GO" id="GO:0016117">
    <property type="term" value="P:carotenoid biosynthetic process"/>
    <property type="evidence" value="ECO:0007669"/>
    <property type="project" value="InterPro"/>
</dbReference>
<organism evidence="2 3">
    <name type="scientific">Iodidimonas nitroreducens</name>
    <dbReference type="NCBI Taxonomy" id="1236968"/>
    <lineage>
        <taxon>Bacteria</taxon>
        <taxon>Pseudomonadati</taxon>
        <taxon>Pseudomonadota</taxon>
        <taxon>Alphaproteobacteria</taxon>
        <taxon>Iodidimonadales</taxon>
        <taxon>Iodidimonadaceae</taxon>
        <taxon>Iodidimonas</taxon>
    </lineage>
</organism>
<dbReference type="EMBL" id="BKCN01000028">
    <property type="protein sequence ID" value="GER05527.1"/>
    <property type="molecule type" value="Genomic_DNA"/>
</dbReference>
<dbReference type="Gene3D" id="1.10.600.10">
    <property type="entry name" value="Farnesyl Diphosphate Synthase"/>
    <property type="match status" value="1"/>
</dbReference>
<keyword evidence="3" id="KW-1185">Reference proteome</keyword>
<comment type="caution">
    <text evidence="2">The sequence shown here is derived from an EMBL/GenBank/DDBJ whole genome shotgun (WGS) entry which is preliminary data.</text>
</comment>
<dbReference type="SFLD" id="SFLDG01212">
    <property type="entry name" value="Phytoene_synthase_like"/>
    <property type="match status" value="1"/>
</dbReference>
<sequence length="301" mass="33185">MSTVTPKAQASIEEDRRRLAQQVRAAGSSFYWAMRLMSAERRAALFAIYAFCRDVDDIADGPLLGTEKIAALKDWRQHIDGLYDGKAGDDPLDRQLLAAIGGFGLLKDDFTAVIRGMEMDAEGPIRAPSYDQLIDYCDCVASAVGRLCVRVFGAPEAEGRRLSDHLGKALQLTNIIRDVEEDADMGRLYLPRDLLIEAGIHDTDPQTVAHAPGLPLARQALAKQAEAEFNAARQALKACHEGDLRPAAIMMHVYHQIFLRMRDKGFKAPHRSGFGPLMSKGEKLWIAAKIALGGRSWRIST</sequence>
<protein>
    <submittedName>
        <fullName evidence="2">Squalene synthase HpnD</fullName>
    </submittedName>
</protein>
<dbReference type="InterPro" id="IPR017828">
    <property type="entry name" value="SQ_synth_HpnD-like"/>
</dbReference>
<dbReference type="SFLD" id="SFLDS00005">
    <property type="entry name" value="Isoprenoid_Synthase_Type_I"/>
    <property type="match status" value="1"/>
</dbReference>
<dbReference type="InterPro" id="IPR033904">
    <property type="entry name" value="Trans_IPPS_HH"/>
</dbReference>
<dbReference type="InterPro" id="IPR002060">
    <property type="entry name" value="Squ/phyt_synthse"/>
</dbReference>
<dbReference type="AlphaFoldDB" id="A0A5A7NC74"/>
<evidence type="ECO:0000256" key="1">
    <source>
        <dbReference type="ARBA" id="ARBA00022679"/>
    </source>
</evidence>
<dbReference type="RefSeq" id="WP_042086584.1">
    <property type="nucleotide sequence ID" value="NZ_BKCN01000028.1"/>
</dbReference>
<dbReference type="PROSITE" id="PS01045">
    <property type="entry name" value="SQUALEN_PHYTOEN_SYN_2"/>
    <property type="match status" value="1"/>
</dbReference>
<dbReference type="SFLD" id="SFLDG01018">
    <property type="entry name" value="Squalene/Phytoene_Synthase_Lik"/>
    <property type="match status" value="1"/>
</dbReference>
<accession>A0A5A7NC74</accession>
<dbReference type="InterPro" id="IPR008949">
    <property type="entry name" value="Isoprenoid_synthase_dom_sf"/>
</dbReference>
<evidence type="ECO:0000313" key="2">
    <source>
        <dbReference type="EMBL" id="GER05527.1"/>
    </source>
</evidence>
<proteinExistence type="predicted"/>
<dbReference type="NCBIfam" id="TIGR03465">
    <property type="entry name" value="HpnD"/>
    <property type="match status" value="1"/>
</dbReference>
<evidence type="ECO:0000313" key="3">
    <source>
        <dbReference type="Proteomes" id="UP000324996"/>
    </source>
</evidence>
<dbReference type="Proteomes" id="UP000324996">
    <property type="component" value="Unassembled WGS sequence"/>
</dbReference>
<dbReference type="InterPro" id="IPR044843">
    <property type="entry name" value="Trans_IPPS_bact-type"/>
</dbReference>
<reference evidence="2 3" key="1">
    <citation type="submission" date="2019-09" db="EMBL/GenBank/DDBJ databases">
        <title>NBRP : Genome information of microbial organism related human and environment.</title>
        <authorList>
            <person name="Hattori M."/>
            <person name="Oshima K."/>
            <person name="Inaba H."/>
            <person name="Suda W."/>
            <person name="Sakamoto M."/>
            <person name="Iino T."/>
            <person name="Kitahara M."/>
            <person name="Oshida Y."/>
            <person name="Iida T."/>
            <person name="Kudo T."/>
            <person name="Itoh T."/>
            <person name="Ohkuma M."/>
        </authorList>
    </citation>
    <scope>NUCLEOTIDE SEQUENCE [LARGE SCALE GENOMIC DNA]</scope>
    <source>
        <strain evidence="2 3">Q-1</strain>
    </source>
</reference>
<dbReference type="Pfam" id="PF00494">
    <property type="entry name" value="SQS_PSY"/>
    <property type="match status" value="1"/>
</dbReference>
<dbReference type="SUPFAM" id="SSF48576">
    <property type="entry name" value="Terpenoid synthases"/>
    <property type="match status" value="1"/>
</dbReference>
<dbReference type="PANTHER" id="PTHR31480">
    <property type="entry name" value="BIFUNCTIONAL LYCOPENE CYCLASE/PHYTOENE SYNTHASE"/>
    <property type="match status" value="1"/>
</dbReference>
<name>A0A5A7NC74_9PROT</name>